<evidence type="ECO:0000256" key="2">
    <source>
        <dbReference type="ARBA" id="ARBA00007069"/>
    </source>
</evidence>
<feature type="transmembrane region" description="Helical" evidence="8">
    <location>
        <begin position="12"/>
        <end position="33"/>
    </location>
</feature>
<keyword evidence="4 8" id="KW-1003">Cell membrane</keyword>
<name>A0A068N477_BACCE</name>
<dbReference type="FunFam" id="1.10.3720.10:FF:000082">
    <property type="entry name" value="Phosphate transport system permease protein PstA"/>
    <property type="match status" value="1"/>
</dbReference>
<dbReference type="CDD" id="cd06261">
    <property type="entry name" value="TM_PBP2"/>
    <property type="match status" value="1"/>
</dbReference>
<keyword evidence="7 8" id="KW-0472">Membrane</keyword>
<comment type="caution">
    <text evidence="8">Lacks conserved residue(s) required for the propagation of feature annotation.</text>
</comment>
<evidence type="ECO:0000256" key="4">
    <source>
        <dbReference type="ARBA" id="ARBA00022475"/>
    </source>
</evidence>
<feature type="transmembrane region" description="Helical" evidence="8">
    <location>
        <begin position="66"/>
        <end position="87"/>
    </location>
</feature>
<dbReference type="PROSITE" id="PS50928">
    <property type="entry name" value="ABC_TM1"/>
    <property type="match status" value="1"/>
</dbReference>
<proteinExistence type="inferred from homology"/>
<protein>
    <recommendedName>
        <fullName evidence="8">Phosphate transport system permease protein PstA</fullName>
    </recommendedName>
</protein>
<dbReference type="GO" id="GO:0005315">
    <property type="term" value="F:phosphate transmembrane transporter activity"/>
    <property type="evidence" value="ECO:0007669"/>
    <property type="project" value="InterPro"/>
</dbReference>
<dbReference type="KEGG" id="bcef:BcrFT9_00652"/>
<organism evidence="9 10">
    <name type="scientific">Bacillus cereus</name>
    <dbReference type="NCBI Taxonomy" id="1396"/>
    <lineage>
        <taxon>Bacteria</taxon>
        <taxon>Bacillati</taxon>
        <taxon>Bacillota</taxon>
        <taxon>Bacilli</taxon>
        <taxon>Bacillales</taxon>
        <taxon>Bacillaceae</taxon>
        <taxon>Bacillus</taxon>
        <taxon>Bacillus cereus group</taxon>
    </lineage>
</organism>
<evidence type="ECO:0000313" key="10">
    <source>
        <dbReference type="Proteomes" id="UP000220226"/>
    </source>
</evidence>
<dbReference type="AlphaFoldDB" id="A0A068N477"/>
<feature type="transmembrane region" description="Helical" evidence="8">
    <location>
        <begin position="99"/>
        <end position="123"/>
    </location>
</feature>
<sequence>MNARTVNKVWTGIFYAVAALVVALLVFLVFEILQKGWGFWDPNFLFGEPSNTRAGGGIGPQLFNSFYMLVITLIISIPLGLGAGIYLAEYAKQGRFLNFVRLCIETMASLPSIVVGLFGLLVFVTMTGWGYTVMGGALALTILNLPGLTRVCENAISEVPSNVKEASLGLGATKWQTITRIIIPSSLPQIITGVILAAGRIFGEAAALIYTAGLTSPILNSAADFSSPAHPLNPFRPAETLAVHIWKLNSEGIIPDAKLIATKSAAVLIIMVLLFNVISRLVASILHKRFTGAKRKSKTTKKVKAA</sequence>
<feature type="transmembrane region" description="Helical" evidence="8">
    <location>
        <begin position="265"/>
        <end position="286"/>
    </location>
</feature>
<dbReference type="InterPro" id="IPR035906">
    <property type="entry name" value="MetI-like_sf"/>
</dbReference>
<dbReference type="Gene3D" id="1.10.3720.10">
    <property type="entry name" value="MetI-like"/>
    <property type="match status" value="1"/>
</dbReference>
<dbReference type="InterPro" id="IPR000515">
    <property type="entry name" value="MetI-like"/>
</dbReference>
<comment type="caution">
    <text evidence="9">The sequence shown here is derived from an EMBL/GenBank/DDBJ whole genome shotgun (WGS) entry which is preliminary data.</text>
</comment>
<dbReference type="Pfam" id="PF00528">
    <property type="entry name" value="BPD_transp_1"/>
    <property type="match status" value="1"/>
</dbReference>
<reference evidence="9 10" key="1">
    <citation type="submission" date="2017-09" db="EMBL/GenBank/DDBJ databases">
        <title>Large-scale bioinformatics analysis of Bacillus genomes uncovers conserved roles of natural products in bacterial physiology.</title>
        <authorList>
            <consortium name="Agbiome Team Llc"/>
            <person name="Bleich R.M."/>
            <person name="Grubbs K.J."/>
            <person name="Santa Maria K.C."/>
            <person name="Allen S.E."/>
            <person name="Farag S."/>
            <person name="Shank E.A."/>
            <person name="Bowers A."/>
        </authorList>
    </citation>
    <scope>NUCLEOTIDE SEQUENCE [LARGE SCALE GENOMIC DNA]</scope>
    <source>
        <strain evidence="9 10">AFS025165</strain>
    </source>
</reference>
<dbReference type="GeneID" id="75084022"/>
<dbReference type="Proteomes" id="UP000220226">
    <property type="component" value="Unassembled WGS sequence"/>
</dbReference>
<dbReference type="RefSeq" id="WP_000994142.1">
    <property type="nucleotide sequence ID" value="NZ_AP022857.1"/>
</dbReference>
<dbReference type="NCBIfam" id="TIGR00974">
    <property type="entry name" value="3a0107s02c"/>
    <property type="match status" value="1"/>
</dbReference>
<gene>
    <name evidence="9" type="primary">pstA</name>
    <name evidence="9" type="ORF">CN290_10880</name>
</gene>
<comment type="similarity">
    <text evidence="2 8">Belongs to the binding-protein-dependent transport system permease family. CysTW subfamily.</text>
</comment>
<dbReference type="OMA" id="YDRAWAA"/>
<dbReference type="PANTHER" id="PTHR43470:SF4">
    <property type="entry name" value="ABC TRANSPORTER PERMEASE PROTEIN YQGI-RELATED"/>
    <property type="match status" value="1"/>
</dbReference>
<dbReference type="GO" id="GO:0005886">
    <property type="term" value="C:plasma membrane"/>
    <property type="evidence" value="ECO:0007669"/>
    <property type="project" value="UniProtKB-SubCell"/>
</dbReference>
<evidence type="ECO:0000256" key="1">
    <source>
        <dbReference type="ARBA" id="ARBA00004651"/>
    </source>
</evidence>
<evidence type="ECO:0000256" key="7">
    <source>
        <dbReference type="ARBA" id="ARBA00023136"/>
    </source>
</evidence>
<evidence type="ECO:0000256" key="5">
    <source>
        <dbReference type="ARBA" id="ARBA00022692"/>
    </source>
</evidence>
<keyword evidence="3" id="KW-0813">Transport</keyword>
<comment type="subcellular location">
    <subcellularLocation>
        <location evidence="1 8">Cell membrane</location>
        <topology evidence="1 8">Multi-pass membrane protein</topology>
    </subcellularLocation>
</comment>
<dbReference type="EMBL" id="NTQT01000011">
    <property type="protein sequence ID" value="PFC75139.1"/>
    <property type="molecule type" value="Genomic_DNA"/>
</dbReference>
<dbReference type="SUPFAM" id="SSF161098">
    <property type="entry name" value="MetI-like"/>
    <property type="match status" value="1"/>
</dbReference>
<accession>A0A068N477</accession>
<evidence type="ECO:0000313" key="9">
    <source>
        <dbReference type="EMBL" id="PFC75139.1"/>
    </source>
</evidence>
<evidence type="ECO:0000256" key="3">
    <source>
        <dbReference type="ARBA" id="ARBA00022448"/>
    </source>
</evidence>
<dbReference type="InterPro" id="IPR005672">
    <property type="entry name" value="Phosphate_PstA"/>
</dbReference>
<dbReference type="PANTHER" id="PTHR43470">
    <property type="entry name" value="PHOSPHATE TRANSPORT SYSTEM PERMEASE PROTEIN PSTA-RELATED"/>
    <property type="match status" value="1"/>
</dbReference>
<keyword evidence="6 8" id="KW-1133">Transmembrane helix</keyword>
<keyword evidence="5 8" id="KW-0812">Transmembrane</keyword>
<dbReference type="GO" id="GO:0035435">
    <property type="term" value="P:phosphate ion transmembrane transport"/>
    <property type="evidence" value="ECO:0007669"/>
    <property type="project" value="InterPro"/>
</dbReference>
<evidence type="ECO:0000256" key="8">
    <source>
        <dbReference type="RuleBase" id="RU363043"/>
    </source>
</evidence>
<evidence type="ECO:0000256" key="6">
    <source>
        <dbReference type="ARBA" id="ARBA00022989"/>
    </source>
</evidence>